<feature type="region of interest" description="Disordered" evidence="1">
    <location>
        <begin position="566"/>
        <end position="615"/>
    </location>
</feature>
<dbReference type="SMART" id="SM00220">
    <property type="entry name" value="S_TKc"/>
    <property type="match status" value="1"/>
</dbReference>
<dbReference type="Gene3D" id="1.10.510.10">
    <property type="entry name" value="Transferase(Phosphotransferase) domain 1"/>
    <property type="match status" value="1"/>
</dbReference>
<dbReference type="InterPro" id="IPR000719">
    <property type="entry name" value="Prot_kinase_dom"/>
</dbReference>
<dbReference type="GO" id="GO:0004674">
    <property type="term" value="F:protein serine/threonine kinase activity"/>
    <property type="evidence" value="ECO:0007669"/>
    <property type="project" value="TreeGrafter"/>
</dbReference>
<dbReference type="SUPFAM" id="SSF56112">
    <property type="entry name" value="Protein kinase-like (PK-like)"/>
    <property type="match status" value="1"/>
</dbReference>
<dbReference type="PANTHER" id="PTHR44329">
    <property type="entry name" value="SERINE/THREONINE-PROTEIN KINASE TNNI3K-RELATED"/>
    <property type="match status" value="1"/>
</dbReference>
<dbReference type="InterPro" id="IPR051681">
    <property type="entry name" value="Ser/Thr_Kinases-Pseudokinases"/>
</dbReference>
<evidence type="ECO:0000259" key="2">
    <source>
        <dbReference type="PROSITE" id="PS50011"/>
    </source>
</evidence>
<evidence type="ECO:0000313" key="4">
    <source>
        <dbReference type="Proteomes" id="UP001215598"/>
    </source>
</evidence>
<reference evidence="3" key="1">
    <citation type="submission" date="2023-03" db="EMBL/GenBank/DDBJ databases">
        <title>Massive genome expansion in bonnet fungi (Mycena s.s.) driven by repeated elements and novel gene families across ecological guilds.</title>
        <authorList>
            <consortium name="Lawrence Berkeley National Laboratory"/>
            <person name="Harder C.B."/>
            <person name="Miyauchi S."/>
            <person name="Viragh M."/>
            <person name="Kuo A."/>
            <person name="Thoen E."/>
            <person name="Andreopoulos B."/>
            <person name="Lu D."/>
            <person name="Skrede I."/>
            <person name="Drula E."/>
            <person name="Henrissat B."/>
            <person name="Morin E."/>
            <person name="Kohler A."/>
            <person name="Barry K."/>
            <person name="LaButti K."/>
            <person name="Morin E."/>
            <person name="Salamov A."/>
            <person name="Lipzen A."/>
            <person name="Mereny Z."/>
            <person name="Hegedus B."/>
            <person name="Baldrian P."/>
            <person name="Stursova M."/>
            <person name="Weitz H."/>
            <person name="Taylor A."/>
            <person name="Grigoriev I.V."/>
            <person name="Nagy L.G."/>
            <person name="Martin F."/>
            <person name="Kauserud H."/>
        </authorList>
    </citation>
    <scope>NUCLEOTIDE SEQUENCE</scope>
    <source>
        <strain evidence="3">CBHHK182m</strain>
    </source>
</reference>
<comment type="caution">
    <text evidence="3">The sequence shown here is derived from an EMBL/GenBank/DDBJ whole genome shotgun (WGS) entry which is preliminary data.</text>
</comment>
<dbReference type="InterPro" id="IPR008271">
    <property type="entry name" value="Ser/Thr_kinase_AS"/>
</dbReference>
<dbReference type="Pfam" id="PF07714">
    <property type="entry name" value="PK_Tyr_Ser-Thr"/>
    <property type="match status" value="1"/>
</dbReference>
<gene>
    <name evidence="3" type="ORF">B0H16DRAFT_233408</name>
</gene>
<feature type="compositionally biased region" description="Polar residues" evidence="1">
    <location>
        <begin position="63"/>
        <end position="72"/>
    </location>
</feature>
<organism evidence="3 4">
    <name type="scientific">Mycena metata</name>
    <dbReference type="NCBI Taxonomy" id="1033252"/>
    <lineage>
        <taxon>Eukaryota</taxon>
        <taxon>Fungi</taxon>
        <taxon>Dikarya</taxon>
        <taxon>Basidiomycota</taxon>
        <taxon>Agaricomycotina</taxon>
        <taxon>Agaricomycetes</taxon>
        <taxon>Agaricomycetidae</taxon>
        <taxon>Agaricales</taxon>
        <taxon>Marasmiineae</taxon>
        <taxon>Mycenaceae</taxon>
        <taxon>Mycena</taxon>
    </lineage>
</organism>
<dbReference type="EMBL" id="JARKIB010000169">
    <property type="protein sequence ID" value="KAJ7728912.1"/>
    <property type="molecule type" value="Genomic_DNA"/>
</dbReference>
<proteinExistence type="predicted"/>
<keyword evidence="4" id="KW-1185">Reference proteome</keyword>
<feature type="region of interest" description="Disordered" evidence="1">
    <location>
        <begin position="1"/>
        <end position="75"/>
    </location>
</feature>
<evidence type="ECO:0000256" key="1">
    <source>
        <dbReference type="SAM" id="MobiDB-lite"/>
    </source>
</evidence>
<feature type="compositionally biased region" description="Basic and acidic residues" evidence="1">
    <location>
        <begin position="51"/>
        <end position="62"/>
    </location>
</feature>
<sequence length="915" mass="102748">MDVTRSSSAASTSFHGAAGAPTKRWAKQNDEESPSFSRHGAPASHGRRVHLRDTEEAGREESSQIPLGSDSQFESDVDSDLNVKWVDRFKIPQNLINYTLSLPLQPSQRQLQDIQKQFQLWATWDDLESLAGHQSVVRTLVNILKDTLPQDSRRAPEAIAEQISNAMSQDAQDIHKLFASILRHEETCKAFLGCRGDVAQHLLDLLQDLLDLFPESRDRPLLSQGLMRLFKASHLHPACFPLADVQAEGYQMAGGSFGDIFQGLVLGQNVAIKMMRVFGMEVKTAVKRFGREAVIWRQLSHPNVLPFFGMYHTENRLCLVSPWMSNGHVMAFLRNAPPNSNTERISLILDVALGLEYLHRKHIVHGDLKGANILVTPSGRACVADFGLSSIIATSLKFQQSTTTTRGGTTRYQAPELLNSAEAQNHFGSDIYAFACVGYEILTDKNPFFEIKNEMYLVGQVLKGLRPSRPETISAEDGLWLLLQDCWNEEPTKRPRAIQIVERLRAPPISAKEANSSTDWDETSSARFRRSLQDRLILPSVATIQQMISLGDAPIDSRPRKRKIESVYSVSPSPLTSDSEAEAESNTSKGSTREPKNPNRPSSRPVQSATPDGRAFTMNARIVIPRLSNPEVYSRSQTSVYPVPRQVAKSESPVVPPHHYKLYAISSSPSTHPYEPTTAYTPIPPFSGWRHPDELAYIGSGHPDAGTWTDVRVVTYMVDNAFSIPSRNAASASWVKIKVQADGGDVVTTTLPRGYRIPLLWLGKVQWDCLKLLLTTAREQWPALRFDVLHIARLAAEFMAKARKEVKMKRQYRNVMIDRALSRFFDGWMGSRDEFVWDFYCEFMNEEYKDDMLRRNWQRKAVIGIQGFAVTDHELNEGITAEQFMEGLNLDRERGTYEWIDPAAPAPSNDENGGS</sequence>
<accession>A0AAD7HUW3</accession>
<protein>
    <recommendedName>
        <fullName evidence="2">Protein kinase domain-containing protein</fullName>
    </recommendedName>
</protein>
<evidence type="ECO:0000313" key="3">
    <source>
        <dbReference type="EMBL" id="KAJ7728912.1"/>
    </source>
</evidence>
<dbReference type="PRINTS" id="PR00109">
    <property type="entry name" value="TYRKINASE"/>
</dbReference>
<dbReference type="InterPro" id="IPR001245">
    <property type="entry name" value="Ser-Thr/Tyr_kinase_cat_dom"/>
</dbReference>
<feature type="compositionally biased region" description="Polar residues" evidence="1">
    <location>
        <begin position="568"/>
        <end position="590"/>
    </location>
</feature>
<dbReference type="InterPro" id="IPR011009">
    <property type="entry name" value="Kinase-like_dom_sf"/>
</dbReference>
<name>A0AAD7HUW3_9AGAR</name>
<feature type="compositionally biased region" description="Polar residues" evidence="1">
    <location>
        <begin position="1"/>
        <end position="14"/>
    </location>
</feature>
<feature type="compositionally biased region" description="Polar residues" evidence="1">
    <location>
        <begin position="599"/>
        <end position="610"/>
    </location>
</feature>
<feature type="domain" description="Protein kinase" evidence="2">
    <location>
        <begin position="246"/>
        <end position="509"/>
    </location>
</feature>
<dbReference type="AlphaFoldDB" id="A0AAD7HUW3"/>
<dbReference type="PROSITE" id="PS00108">
    <property type="entry name" value="PROTEIN_KINASE_ST"/>
    <property type="match status" value="1"/>
</dbReference>
<dbReference type="PROSITE" id="PS50011">
    <property type="entry name" value="PROTEIN_KINASE_DOM"/>
    <property type="match status" value="1"/>
</dbReference>
<dbReference type="PANTHER" id="PTHR44329:SF214">
    <property type="entry name" value="PROTEIN KINASE DOMAIN-CONTAINING PROTEIN"/>
    <property type="match status" value="1"/>
</dbReference>
<dbReference type="Proteomes" id="UP001215598">
    <property type="component" value="Unassembled WGS sequence"/>
</dbReference>
<dbReference type="GO" id="GO:0005524">
    <property type="term" value="F:ATP binding"/>
    <property type="evidence" value="ECO:0007669"/>
    <property type="project" value="InterPro"/>
</dbReference>